<evidence type="ECO:0000313" key="2">
    <source>
        <dbReference type="EMBL" id="EDW43215.1"/>
    </source>
</evidence>
<dbReference type="Gene3D" id="2.30.42.10">
    <property type="match status" value="1"/>
</dbReference>
<dbReference type="InterPro" id="IPR036034">
    <property type="entry name" value="PDZ_sf"/>
</dbReference>
<gene>
    <name evidence="2" type="primary">Dsec\GM26447</name>
    <name evidence="2" type="ORF">Dsec_GM26447</name>
</gene>
<feature type="region of interest" description="Disordered" evidence="1">
    <location>
        <begin position="43"/>
        <end position="107"/>
    </location>
</feature>
<dbReference type="HOGENOM" id="CLU_2212675_0_0_1"/>
<dbReference type="AlphaFoldDB" id="B4HEQ4"/>
<proteinExistence type="predicted"/>
<dbReference type="EMBL" id="CH480815">
    <property type="protein sequence ID" value="EDW43215.1"/>
    <property type="molecule type" value="Genomic_DNA"/>
</dbReference>
<protein>
    <submittedName>
        <fullName evidence="2">GM26447</fullName>
    </submittedName>
</protein>
<dbReference type="SUPFAM" id="SSF50156">
    <property type="entry name" value="PDZ domain-like"/>
    <property type="match status" value="1"/>
</dbReference>
<feature type="compositionally biased region" description="Polar residues" evidence="1">
    <location>
        <begin position="90"/>
        <end position="107"/>
    </location>
</feature>
<evidence type="ECO:0000313" key="3">
    <source>
        <dbReference type="Proteomes" id="UP000001292"/>
    </source>
</evidence>
<name>B4HEQ4_DROSE</name>
<accession>B4HEQ4</accession>
<keyword evidence="3" id="KW-1185">Reference proteome</keyword>
<organism evidence="3">
    <name type="scientific">Drosophila sechellia</name>
    <name type="common">Fruit fly</name>
    <dbReference type="NCBI Taxonomy" id="7238"/>
    <lineage>
        <taxon>Eukaryota</taxon>
        <taxon>Metazoa</taxon>
        <taxon>Ecdysozoa</taxon>
        <taxon>Arthropoda</taxon>
        <taxon>Hexapoda</taxon>
        <taxon>Insecta</taxon>
        <taxon>Pterygota</taxon>
        <taxon>Neoptera</taxon>
        <taxon>Endopterygota</taxon>
        <taxon>Diptera</taxon>
        <taxon>Brachycera</taxon>
        <taxon>Muscomorpha</taxon>
        <taxon>Ephydroidea</taxon>
        <taxon>Drosophilidae</taxon>
        <taxon>Drosophila</taxon>
        <taxon>Sophophora</taxon>
    </lineage>
</organism>
<feature type="compositionally biased region" description="Pro residues" evidence="1">
    <location>
        <begin position="47"/>
        <end position="62"/>
    </location>
</feature>
<evidence type="ECO:0000256" key="1">
    <source>
        <dbReference type="SAM" id="MobiDB-lite"/>
    </source>
</evidence>
<dbReference type="Proteomes" id="UP000001292">
    <property type="component" value="Unassembled WGS sequence"/>
</dbReference>
<reference evidence="2 3" key="1">
    <citation type="journal article" date="2007" name="Nature">
        <title>Evolution of genes and genomes on the Drosophila phylogeny.</title>
        <authorList>
            <consortium name="Drosophila 12 Genomes Consortium"/>
            <person name="Clark A.G."/>
            <person name="Eisen M.B."/>
            <person name="Smith D.R."/>
            <person name="Bergman C.M."/>
            <person name="Oliver B."/>
            <person name="Markow T.A."/>
            <person name="Kaufman T.C."/>
            <person name="Kellis M."/>
            <person name="Gelbart W."/>
            <person name="Iyer V.N."/>
            <person name="Pollard D.A."/>
            <person name="Sackton T.B."/>
            <person name="Larracuente A.M."/>
            <person name="Singh N.D."/>
            <person name="Abad J.P."/>
            <person name="Abt D.N."/>
            <person name="Adryan B."/>
            <person name="Aguade M."/>
            <person name="Akashi H."/>
            <person name="Anderson W.W."/>
            <person name="Aquadro C.F."/>
            <person name="Ardell D.H."/>
            <person name="Arguello R."/>
            <person name="Artieri C.G."/>
            <person name="Barbash D.A."/>
            <person name="Barker D."/>
            <person name="Barsanti P."/>
            <person name="Batterham P."/>
            <person name="Batzoglou S."/>
            <person name="Begun D."/>
            <person name="Bhutkar A."/>
            <person name="Blanco E."/>
            <person name="Bosak S.A."/>
            <person name="Bradley R.K."/>
            <person name="Brand A.D."/>
            <person name="Brent M.R."/>
            <person name="Brooks A.N."/>
            <person name="Brown R.H."/>
            <person name="Butlin R.K."/>
            <person name="Caggese C."/>
            <person name="Calvi B.R."/>
            <person name="Bernardo de Carvalho A."/>
            <person name="Caspi A."/>
            <person name="Castrezana S."/>
            <person name="Celniker S.E."/>
            <person name="Chang J.L."/>
            <person name="Chapple C."/>
            <person name="Chatterji S."/>
            <person name="Chinwalla A."/>
            <person name="Civetta A."/>
            <person name="Clifton S.W."/>
            <person name="Comeron J.M."/>
            <person name="Costello J.C."/>
            <person name="Coyne J.A."/>
            <person name="Daub J."/>
            <person name="David R.G."/>
            <person name="Delcher A.L."/>
            <person name="Delehaunty K."/>
            <person name="Do C.B."/>
            <person name="Ebling H."/>
            <person name="Edwards K."/>
            <person name="Eickbush T."/>
            <person name="Evans J.D."/>
            <person name="Filipski A."/>
            <person name="Findeiss S."/>
            <person name="Freyhult E."/>
            <person name="Fulton L."/>
            <person name="Fulton R."/>
            <person name="Garcia A.C."/>
            <person name="Gardiner A."/>
            <person name="Garfield D.A."/>
            <person name="Garvin B.E."/>
            <person name="Gibson G."/>
            <person name="Gilbert D."/>
            <person name="Gnerre S."/>
            <person name="Godfrey J."/>
            <person name="Good R."/>
            <person name="Gotea V."/>
            <person name="Gravely B."/>
            <person name="Greenberg A.J."/>
            <person name="Griffiths-Jones S."/>
            <person name="Gross S."/>
            <person name="Guigo R."/>
            <person name="Gustafson E.A."/>
            <person name="Haerty W."/>
            <person name="Hahn M.W."/>
            <person name="Halligan D.L."/>
            <person name="Halpern A.L."/>
            <person name="Halter G.M."/>
            <person name="Han M.V."/>
            <person name="Heger A."/>
            <person name="Hillier L."/>
            <person name="Hinrichs A.S."/>
            <person name="Holmes I."/>
            <person name="Hoskins R.A."/>
            <person name="Hubisz M.J."/>
            <person name="Hultmark D."/>
            <person name="Huntley M.A."/>
            <person name="Jaffe D.B."/>
            <person name="Jagadeeshan S."/>
            <person name="Jeck W.R."/>
            <person name="Johnson J."/>
            <person name="Jones C.D."/>
            <person name="Jordan W.C."/>
            <person name="Karpen G.H."/>
            <person name="Kataoka E."/>
            <person name="Keightley P.D."/>
            <person name="Kheradpour P."/>
            <person name="Kirkness E.F."/>
            <person name="Koerich L.B."/>
            <person name="Kristiansen K."/>
            <person name="Kudrna D."/>
            <person name="Kulathinal R.J."/>
            <person name="Kumar S."/>
            <person name="Kwok R."/>
            <person name="Lander E."/>
            <person name="Langley C.H."/>
            <person name="Lapoint R."/>
            <person name="Lazzaro B.P."/>
            <person name="Lee S.J."/>
            <person name="Levesque L."/>
            <person name="Li R."/>
            <person name="Lin C.F."/>
            <person name="Lin M.F."/>
            <person name="Lindblad-Toh K."/>
            <person name="Llopart A."/>
            <person name="Long M."/>
            <person name="Low L."/>
            <person name="Lozovsky E."/>
            <person name="Lu J."/>
            <person name="Luo M."/>
            <person name="Machado C.A."/>
            <person name="Makalowski W."/>
            <person name="Marzo M."/>
            <person name="Matsuda M."/>
            <person name="Matzkin L."/>
            <person name="McAllister B."/>
            <person name="McBride C.S."/>
            <person name="McKernan B."/>
            <person name="McKernan K."/>
            <person name="Mendez-Lago M."/>
            <person name="Minx P."/>
            <person name="Mollenhauer M.U."/>
            <person name="Montooth K."/>
            <person name="Mount S.M."/>
            <person name="Mu X."/>
            <person name="Myers E."/>
            <person name="Negre B."/>
            <person name="Newfeld S."/>
            <person name="Nielsen R."/>
            <person name="Noor M.A."/>
            <person name="O'Grady P."/>
            <person name="Pachter L."/>
            <person name="Papaceit M."/>
            <person name="Parisi M.J."/>
            <person name="Parisi M."/>
            <person name="Parts L."/>
            <person name="Pedersen J.S."/>
            <person name="Pesole G."/>
            <person name="Phillippy A.M."/>
            <person name="Ponting C.P."/>
            <person name="Pop M."/>
            <person name="Porcelli D."/>
            <person name="Powell J.R."/>
            <person name="Prohaska S."/>
            <person name="Pruitt K."/>
            <person name="Puig M."/>
            <person name="Quesneville H."/>
            <person name="Ram K.R."/>
            <person name="Rand D."/>
            <person name="Rasmussen M.D."/>
            <person name="Reed L.K."/>
            <person name="Reenan R."/>
            <person name="Reily A."/>
            <person name="Remington K.A."/>
            <person name="Rieger T.T."/>
            <person name="Ritchie M.G."/>
            <person name="Robin C."/>
            <person name="Rogers Y.H."/>
            <person name="Rohde C."/>
            <person name="Rozas J."/>
            <person name="Rubenfield M.J."/>
            <person name="Ruiz A."/>
            <person name="Russo S."/>
            <person name="Salzberg S.L."/>
            <person name="Sanchez-Gracia A."/>
            <person name="Saranga D.J."/>
            <person name="Sato H."/>
            <person name="Schaeffer S.W."/>
            <person name="Schatz M.C."/>
            <person name="Schlenke T."/>
            <person name="Schwartz R."/>
            <person name="Segarra C."/>
            <person name="Singh R.S."/>
            <person name="Sirot L."/>
            <person name="Sirota M."/>
            <person name="Sisneros N.B."/>
            <person name="Smith C.D."/>
            <person name="Smith T.F."/>
            <person name="Spieth J."/>
            <person name="Stage D.E."/>
            <person name="Stark A."/>
            <person name="Stephan W."/>
            <person name="Strausberg R.L."/>
            <person name="Strempel S."/>
            <person name="Sturgill D."/>
            <person name="Sutton G."/>
            <person name="Sutton G.G."/>
            <person name="Tao W."/>
            <person name="Teichmann S."/>
            <person name="Tobari Y.N."/>
            <person name="Tomimura Y."/>
            <person name="Tsolas J.M."/>
            <person name="Valente V.L."/>
            <person name="Venter E."/>
            <person name="Venter J.C."/>
            <person name="Vicario S."/>
            <person name="Vieira F.G."/>
            <person name="Vilella A.J."/>
            <person name="Villasante A."/>
            <person name="Walenz B."/>
            <person name="Wang J."/>
            <person name="Wasserman M."/>
            <person name="Watts T."/>
            <person name="Wilson D."/>
            <person name="Wilson R.K."/>
            <person name="Wing R.A."/>
            <person name="Wolfner M.F."/>
            <person name="Wong A."/>
            <person name="Wong G.K."/>
            <person name="Wu C.I."/>
            <person name="Wu G."/>
            <person name="Yamamoto D."/>
            <person name="Yang H.P."/>
            <person name="Yang S.P."/>
            <person name="Yorke J.A."/>
            <person name="Yoshida K."/>
            <person name="Zdobnov E."/>
            <person name="Zhang P."/>
            <person name="Zhang Y."/>
            <person name="Zimin A.V."/>
            <person name="Baldwin J."/>
            <person name="Abdouelleil A."/>
            <person name="Abdulkadir J."/>
            <person name="Abebe A."/>
            <person name="Abera B."/>
            <person name="Abreu J."/>
            <person name="Acer S.C."/>
            <person name="Aftuck L."/>
            <person name="Alexander A."/>
            <person name="An P."/>
            <person name="Anderson E."/>
            <person name="Anderson S."/>
            <person name="Arachi H."/>
            <person name="Azer M."/>
            <person name="Bachantsang P."/>
            <person name="Barry A."/>
            <person name="Bayul T."/>
            <person name="Berlin A."/>
            <person name="Bessette D."/>
            <person name="Bloom T."/>
            <person name="Blye J."/>
            <person name="Boguslavskiy L."/>
            <person name="Bonnet C."/>
            <person name="Boukhgalter B."/>
            <person name="Bourzgui I."/>
            <person name="Brown A."/>
            <person name="Cahill P."/>
            <person name="Channer S."/>
            <person name="Cheshatsang Y."/>
            <person name="Chuda L."/>
            <person name="Citroen M."/>
            <person name="Collymore A."/>
            <person name="Cooke P."/>
            <person name="Costello M."/>
            <person name="D'Aco K."/>
            <person name="Daza R."/>
            <person name="De Haan G."/>
            <person name="DeGray S."/>
            <person name="DeMaso C."/>
            <person name="Dhargay N."/>
            <person name="Dooley K."/>
            <person name="Dooley E."/>
            <person name="Doricent M."/>
            <person name="Dorje P."/>
            <person name="Dorjee K."/>
            <person name="Dupes A."/>
            <person name="Elong R."/>
            <person name="Falk J."/>
            <person name="Farina A."/>
            <person name="Faro S."/>
            <person name="Ferguson D."/>
            <person name="Fisher S."/>
            <person name="Foley C.D."/>
            <person name="Franke A."/>
            <person name="Friedrich D."/>
            <person name="Gadbois L."/>
            <person name="Gearin G."/>
            <person name="Gearin C.R."/>
            <person name="Giannoukos G."/>
            <person name="Goode T."/>
            <person name="Graham J."/>
            <person name="Grandbois E."/>
            <person name="Grewal S."/>
            <person name="Gyaltsen K."/>
            <person name="Hafez N."/>
            <person name="Hagos B."/>
            <person name="Hall J."/>
            <person name="Henson C."/>
            <person name="Hollinger A."/>
            <person name="Honan T."/>
            <person name="Huard M.D."/>
            <person name="Hughes L."/>
            <person name="Hurhula B."/>
            <person name="Husby M.E."/>
            <person name="Kamat A."/>
            <person name="Kanga B."/>
            <person name="Kashin S."/>
            <person name="Khazanovich D."/>
            <person name="Kisner P."/>
            <person name="Lance K."/>
            <person name="Lara M."/>
            <person name="Lee W."/>
            <person name="Lennon N."/>
            <person name="Letendre F."/>
            <person name="LeVine R."/>
            <person name="Lipovsky A."/>
            <person name="Liu X."/>
            <person name="Liu J."/>
            <person name="Liu S."/>
            <person name="Lokyitsang T."/>
            <person name="Lokyitsang Y."/>
            <person name="Lubonja R."/>
            <person name="Lui A."/>
            <person name="MacDonald P."/>
            <person name="Magnisalis V."/>
            <person name="Maru K."/>
            <person name="Matthews C."/>
            <person name="McCusker W."/>
            <person name="McDonough S."/>
            <person name="Mehta T."/>
            <person name="Meldrim J."/>
            <person name="Meneus L."/>
            <person name="Mihai O."/>
            <person name="Mihalev A."/>
            <person name="Mihova T."/>
            <person name="Mittelman R."/>
            <person name="Mlenga V."/>
            <person name="Montmayeur A."/>
            <person name="Mulrain L."/>
            <person name="Navidi A."/>
            <person name="Naylor J."/>
            <person name="Negash T."/>
            <person name="Nguyen T."/>
            <person name="Nguyen N."/>
            <person name="Nicol R."/>
            <person name="Norbu C."/>
            <person name="Norbu N."/>
            <person name="Novod N."/>
            <person name="O'Neill B."/>
            <person name="Osman S."/>
            <person name="Markiewicz E."/>
            <person name="Oyono O.L."/>
            <person name="Patti C."/>
            <person name="Phunkhang P."/>
            <person name="Pierre F."/>
            <person name="Priest M."/>
            <person name="Raghuraman S."/>
            <person name="Rege F."/>
            <person name="Reyes R."/>
            <person name="Rise C."/>
            <person name="Rogov P."/>
            <person name="Ross K."/>
            <person name="Ryan E."/>
            <person name="Settipalli S."/>
            <person name="Shea T."/>
            <person name="Sherpa N."/>
            <person name="Shi L."/>
            <person name="Shih D."/>
            <person name="Sparrow T."/>
            <person name="Spaulding J."/>
            <person name="Stalker J."/>
            <person name="Stange-Thomann N."/>
            <person name="Stavropoulos S."/>
            <person name="Stone C."/>
            <person name="Strader C."/>
            <person name="Tesfaye S."/>
            <person name="Thomson T."/>
            <person name="Thoulutsang Y."/>
            <person name="Thoulutsang D."/>
            <person name="Topham K."/>
            <person name="Topping I."/>
            <person name="Tsamla T."/>
            <person name="Vassiliev H."/>
            <person name="Vo A."/>
            <person name="Wangchuk T."/>
            <person name="Wangdi T."/>
            <person name="Weiand M."/>
            <person name="Wilkinson J."/>
            <person name="Wilson A."/>
            <person name="Yadav S."/>
            <person name="Young G."/>
            <person name="Yu Q."/>
            <person name="Zembek L."/>
            <person name="Zhong D."/>
            <person name="Zimmer A."/>
            <person name="Zwirko Z."/>
            <person name="Jaffe D.B."/>
            <person name="Alvarez P."/>
            <person name="Brockman W."/>
            <person name="Butler J."/>
            <person name="Chin C."/>
            <person name="Gnerre S."/>
            <person name="Grabherr M."/>
            <person name="Kleber M."/>
            <person name="Mauceli E."/>
            <person name="MacCallum I."/>
        </authorList>
    </citation>
    <scope>NUCLEOTIDE SEQUENCE [LARGE SCALE GENOMIC DNA]</scope>
    <source>
        <strain evidence="3">Rob3c / Tucson 14021-0248.25</strain>
    </source>
</reference>
<sequence length="107" mass="11474">MSEELKVVLRRSEQHSGFGFSLLGTTGPPHVIYDIVENSPAADCGAPIPPPHIHPPVTPDHPPMTSSTTGHWKQTAKKQKQQLPAGLTFGNATFSTTVEPRQGTPAQ</sequence>